<dbReference type="PANTHER" id="PTHR48475:SF2">
    <property type="entry name" value="RIBONUCLEASE H"/>
    <property type="match status" value="1"/>
</dbReference>
<dbReference type="AlphaFoldDB" id="A0A5N6MKF3"/>
<dbReference type="OrthoDB" id="1432253at2759"/>
<name>A0A5N6MKF3_9ASTR</name>
<dbReference type="PANTHER" id="PTHR48475">
    <property type="entry name" value="RIBONUCLEASE H"/>
    <property type="match status" value="1"/>
</dbReference>
<dbReference type="Gene3D" id="3.30.420.10">
    <property type="entry name" value="Ribonuclease H-like superfamily/Ribonuclease H"/>
    <property type="match status" value="1"/>
</dbReference>
<dbReference type="SUPFAM" id="SSF53098">
    <property type="entry name" value="Ribonuclease H-like"/>
    <property type="match status" value="1"/>
</dbReference>
<evidence type="ECO:0000313" key="2">
    <source>
        <dbReference type="EMBL" id="KAD3640449.1"/>
    </source>
</evidence>
<evidence type="ECO:0000313" key="3">
    <source>
        <dbReference type="Proteomes" id="UP000326396"/>
    </source>
</evidence>
<sequence>MHKDDLNELRRCEAYQLHAPFRNTPKYDLVTISTAWSFHKWGMDIVGPFPASTGGVNFLFVAVVNLQKCRKKQFEFDPFIACCTELHIRQMLTSVAHPQANEQVERINRSIVEGLKARLEIMENTGWKNCQAYCGQFAQWEKPVMAKTPNDHARVREAQYKQHLEKYYNTQVKPETFKPGDLVLRKNKASQEEDTGKMRPKWEGPYQITQTYHRGSYKLSDMEGKPIPRHWNVANLRRFYV</sequence>
<protein>
    <recommendedName>
        <fullName evidence="4">Integrase catalytic domain-containing protein</fullName>
    </recommendedName>
</protein>
<keyword evidence="1" id="KW-0812">Transmembrane</keyword>
<gene>
    <name evidence="2" type="ORF">E3N88_29672</name>
</gene>
<keyword evidence="3" id="KW-1185">Reference proteome</keyword>
<proteinExistence type="predicted"/>
<evidence type="ECO:0000256" key="1">
    <source>
        <dbReference type="SAM" id="Phobius"/>
    </source>
</evidence>
<dbReference type="InterPro" id="IPR012337">
    <property type="entry name" value="RNaseH-like_sf"/>
</dbReference>
<keyword evidence="1" id="KW-0472">Membrane</keyword>
<accession>A0A5N6MKF3</accession>
<comment type="caution">
    <text evidence="2">The sequence shown here is derived from an EMBL/GenBank/DDBJ whole genome shotgun (WGS) entry which is preliminary data.</text>
</comment>
<dbReference type="InterPro" id="IPR036397">
    <property type="entry name" value="RNaseH_sf"/>
</dbReference>
<keyword evidence="1" id="KW-1133">Transmembrane helix</keyword>
<organism evidence="2 3">
    <name type="scientific">Mikania micrantha</name>
    <name type="common">bitter vine</name>
    <dbReference type="NCBI Taxonomy" id="192012"/>
    <lineage>
        <taxon>Eukaryota</taxon>
        <taxon>Viridiplantae</taxon>
        <taxon>Streptophyta</taxon>
        <taxon>Embryophyta</taxon>
        <taxon>Tracheophyta</taxon>
        <taxon>Spermatophyta</taxon>
        <taxon>Magnoliopsida</taxon>
        <taxon>eudicotyledons</taxon>
        <taxon>Gunneridae</taxon>
        <taxon>Pentapetalae</taxon>
        <taxon>asterids</taxon>
        <taxon>campanulids</taxon>
        <taxon>Asterales</taxon>
        <taxon>Asteraceae</taxon>
        <taxon>Asteroideae</taxon>
        <taxon>Heliantheae alliance</taxon>
        <taxon>Eupatorieae</taxon>
        <taxon>Mikania</taxon>
    </lineage>
</organism>
<feature type="transmembrane region" description="Helical" evidence="1">
    <location>
        <begin position="45"/>
        <end position="66"/>
    </location>
</feature>
<dbReference type="GO" id="GO:0003676">
    <property type="term" value="F:nucleic acid binding"/>
    <property type="evidence" value="ECO:0007669"/>
    <property type="project" value="InterPro"/>
</dbReference>
<dbReference type="Proteomes" id="UP000326396">
    <property type="component" value="Linkage Group LG5"/>
</dbReference>
<dbReference type="EMBL" id="SZYD01000015">
    <property type="protein sequence ID" value="KAD3640449.1"/>
    <property type="molecule type" value="Genomic_DNA"/>
</dbReference>
<reference evidence="2 3" key="1">
    <citation type="submission" date="2019-05" db="EMBL/GenBank/DDBJ databases">
        <title>Mikania micrantha, genome provides insights into the molecular mechanism of rapid growth.</title>
        <authorList>
            <person name="Liu B."/>
        </authorList>
    </citation>
    <scope>NUCLEOTIDE SEQUENCE [LARGE SCALE GENOMIC DNA]</scope>
    <source>
        <strain evidence="2">NLD-2019</strain>
        <tissue evidence="2">Leaf</tissue>
    </source>
</reference>
<evidence type="ECO:0008006" key="4">
    <source>
        <dbReference type="Google" id="ProtNLM"/>
    </source>
</evidence>